<comment type="similarity">
    <text evidence="1">Belongs to the choline/ethanolamine kinase family.</text>
</comment>
<evidence type="ECO:0008006" key="5">
    <source>
        <dbReference type="Google" id="ProtNLM"/>
    </source>
</evidence>
<dbReference type="AlphaFoldDB" id="A0A067N941"/>
<proteinExistence type="inferred from homology"/>
<dbReference type="PANTHER" id="PTHR22603:SF93">
    <property type="entry name" value="RE24176P"/>
    <property type="match status" value="1"/>
</dbReference>
<evidence type="ECO:0000313" key="4">
    <source>
        <dbReference type="Proteomes" id="UP000027195"/>
    </source>
</evidence>
<dbReference type="InterPro" id="IPR011009">
    <property type="entry name" value="Kinase-like_dom_sf"/>
</dbReference>
<evidence type="ECO:0000256" key="2">
    <source>
        <dbReference type="SAM" id="MobiDB-lite"/>
    </source>
</evidence>
<accession>A0A067N941</accession>
<dbReference type="Gene3D" id="3.30.200.20">
    <property type="entry name" value="Phosphorylase Kinase, domain 1"/>
    <property type="match status" value="1"/>
</dbReference>
<keyword evidence="4" id="KW-1185">Reference proteome</keyword>
<dbReference type="GO" id="GO:0005737">
    <property type="term" value="C:cytoplasm"/>
    <property type="evidence" value="ECO:0007669"/>
    <property type="project" value="TreeGrafter"/>
</dbReference>
<dbReference type="GO" id="GO:0004305">
    <property type="term" value="F:ethanolamine kinase activity"/>
    <property type="evidence" value="ECO:0007669"/>
    <property type="project" value="TreeGrafter"/>
</dbReference>
<dbReference type="FunCoup" id="A0A067N941">
    <property type="interactions" value="359"/>
</dbReference>
<protein>
    <recommendedName>
        <fullName evidence="5">Choline kinase N-terminal domain-containing protein</fullName>
    </recommendedName>
</protein>
<dbReference type="Gene3D" id="3.90.1200.10">
    <property type="match status" value="1"/>
</dbReference>
<feature type="region of interest" description="Disordered" evidence="2">
    <location>
        <begin position="1"/>
        <end position="25"/>
    </location>
</feature>
<dbReference type="GO" id="GO:0004103">
    <property type="term" value="F:choline kinase activity"/>
    <property type="evidence" value="ECO:0007669"/>
    <property type="project" value="TreeGrafter"/>
</dbReference>
<evidence type="ECO:0000313" key="3">
    <source>
        <dbReference type="EMBL" id="KDQ20652.1"/>
    </source>
</evidence>
<name>A0A067N941_BOTB1</name>
<dbReference type="STRING" id="930990.A0A067N941"/>
<dbReference type="SUPFAM" id="SSF56112">
    <property type="entry name" value="Protein kinase-like (PK-like)"/>
    <property type="match status" value="1"/>
</dbReference>
<dbReference type="OrthoDB" id="10267235at2759"/>
<dbReference type="EMBL" id="KL198017">
    <property type="protein sequence ID" value="KDQ20652.1"/>
    <property type="molecule type" value="Genomic_DNA"/>
</dbReference>
<dbReference type="CDD" id="cd05157">
    <property type="entry name" value="ETNK_euk"/>
    <property type="match status" value="1"/>
</dbReference>
<gene>
    <name evidence="3" type="ORF">BOTBODRAFT_61755</name>
</gene>
<reference evidence="4" key="1">
    <citation type="journal article" date="2014" name="Proc. Natl. Acad. Sci. U.S.A.">
        <title>Extensive sampling of basidiomycete genomes demonstrates inadequacy of the white-rot/brown-rot paradigm for wood decay fungi.</title>
        <authorList>
            <person name="Riley R."/>
            <person name="Salamov A.A."/>
            <person name="Brown D.W."/>
            <person name="Nagy L.G."/>
            <person name="Floudas D."/>
            <person name="Held B.W."/>
            <person name="Levasseur A."/>
            <person name="Lombard V."/>
            <person name="Morin E."/>
            <person name="Otillar R."/>
            <person name="Lindquist E.A."/>
            <person name="Sun H."/>
            <person name="LaButti K.M."/>
            <person name="Schmutz J."/>
            <person name="Jabbour D."/>
            <person name="Luo H."/>
            <person name="Baker S.E."/>
            <person name="Pisabarro A.G."/>
            <person name="Walton J.D."/>
            <person name="Blanchette R.A."/>
            <person name="Henrissat B."/>
            <person name="Martin F."/>
            <person name="Cullen D."/>
            <person name="Hibbett D.S."/>
            <person name="Grigoriev I.V."/>
        </authorList>
    </citation>
    <scope>NUCLEOTIDE SEQUENCE [LARGE SCALE GENOMIC DNA]</scope>
    <source>
        <strain evidence="4">FD-172 SS1</strain>
    </source>
</reference>
<organism evidence="3 4">
    <name type="scientific">Botryobasidium botryosum (strain FD-172 SS1)</name>
    <dbReference type="NCBI Taxonomy" id="930990"/>
    <lineage>
        <taxon>Eukaryota</taxon>
        <taxon>Fungi</taxon>
        <taxon>Dikarya</taxon>
        <taxon>Basidiomycota</taxon>
        <taxon>Agaricomycotina</taxon>
        <taxon>Agaricomycetes</taxon>
        <taxon>Cantharellales</taxon>
        <taxon>Botryobasidiaceae</taxon>
        <taxon>Botryobasidium</taxon>
    </lineage>
</organism>
<evidence type="ECO:0000256" key="1">
    <source>
        <dbReference type="ARBA" id="ARBA00038211"/>
    </source>
</evidence>
<dbReference type="InParanoid" id="A0A067N941"/>
<dbReference type="Pfam" id="PF01633">
    <property type="entry name" value="Choline_kinase"/>
    <property type="match status" value="1"/>
</dbReference>
<dbReference type="GO" id="GO:0006646">
    <property type="term" value="P:phosphatidylethanolamine biosynthetic process"/>
    <property type="evidence" value="ECO:0007669"/>
    <property type="project" value="TreeGrafter"/>
</dbReference>
<sequence length="469" mass="52761">MTIINPMSSPTLGPTPAAHPPPLLHSKSHSSLYSLRSANNSTASLNLPSSRLGEEVVVEGLVHSESRLDARRYKTREFAEQLLTVLRRDLRVQSWTSDQLVPDCVRVHKVVGSLTNAVLFASYDAPPSLPLSYIPATVLIRIYGPSSSTLINRAQELRTLHVLSSTYGFGPRVFGTFGNGRVEEYFYSQALTVNEMRNPTVSRWIGKNMRDLHSVDIRTVIGEDGDYAHGEIAVSKSMREWIEPAREVLRVLQKRLAQLKSSDPDAKHPWADVISSLDFERFLQEWELYWDWVQSWEARHGKSERVFAHNDAQYGNLLRLRSNISGGPAYQQIIVVDFEYAAPNPAAFDIANHFHEWCTDYNASTNPHASRLDRYPTEAERAHFYRAYLDLPSIETKDARAKVKITNLEAHVKIWAPAPSAVWTVWGIVQARDDVVSEDFTPGDFDYLAFAIDRAGIFRQGAASLGALA</sequence>
<dbReference type="Proteomes" id="UP000027195">
    <property type="component" value="Unassembled WGS sequence"/>
</dbReference>
<dbReference type="PANTHER" id="PTHR22603">
    <property type="entry name" value="CHOLINE/ETHANOALAMINE KINASE"/>
    <property type="match status" value="1"/>
</dbReference>
<dbReference type="HOGENOM" id="CLU_012712_5_1_1"/>